<organism evidence="11 12">
    <name type="scientific">Fusobacterium varium ATCC 27725</name>
    <dbReference type="NCBI Taxonomy" id="469618"/>
    <lineage>
        <taxon>Bacteria</taxon>
        <taxon>Fusobacteriati</taxon>
        <taxon>Fusobacteriota</taxon>
        <taxon>Fusobacteriia</taxon>
        <taxon>Fusobacteriales</taxon>
        <taxon>Fusobacteriaceae</taxon>
        <taxon>Fusobacterium</taxon>
    </lineage>
</organism>
<dbReference type="Pfam" id="PF01019">
    <property type="entry name" value="G_glu_transpept"/>
    <property type="match status" value="1"/>
</dbReference>
<evidence type="ECO:0000256" key="3">
    <source>
        <dbReference type="ARBA" id="ARBA00009381"/>
    </source>
</evidence>
<dbReference type="PANTHER" id="PTHR43199">
    <property type="entry name" value="GLUTATHIONE HYDROLASE"/>
    <property type="match status" value="1"/>
</dbReference>
<dbReference type="EMBL" id="CP028103">
    <property type="protein sequence ID" value="AVQ29990.1"/>
    <property type="molecule type" value="Genomic_DNA"/>
</dbReference>
<evidence type="ECO:0000256" key="1">
    <source>
        <dbReference type="ARBA" id="ARBA00001049"/>
    </source>
</evidence>
<dbReference type="RefSeq" id="WP_005946745.1">
    <property type="nucleotide sequence ID" value="NZ_CP028103.1"/>
</dbReference>
<keyword evidence="12" id="KW-1185">Reference proteome</keyword>
<evidence type="ECO:0000256" key="4">
    <source>
        <dbReference type="ARBA" id="ARBA00022679"/>
    </source>
</evidence>
<evidence type="ECO:0000256" key="5">
    <source>
        <dbReference type="ARBA" id="ARBA00022801"/>
    </source>
</evidence>
<keyword evidence="10" id="KW-0732">Signal</keyword>
<evidence type="ECO:0000256" key="2">
    <source>
        <dbReference type="ARBA" id="ARBA00001089"/>
    </source>
</evidence>
<dbReference type="Proteomes" id="UP000241238">
    <property type="component" value="Chromosome"/>
</dbReference>
<comment type="PTM">
    <text evidence="9">Cleaved by autocatalysis into a large and a small subunit.</text>
</comment>
<evidence type="ECO:0000256" key="8">
    <source>
        <dbReference type="ARBA" id="ARBA00047417"/>
    </source>
</evidence>
<dbReference type="NCBIfam" id="TIGR00066">
    <property type="entry name" value="g_glut_trans"/>
    <property type="match status" value="1"/>
</dbReference>
<dbReference type="PROSITE" id="PS51257">
    <property type="entry name" value="PROKAR_LIPOPROTEIN"/>
    <property type="match status" value="1"/>
</dbReference>
<dbReference type="InterPro" id="IPR029055">
    <property type="entry name" value="Ntn_hydrolases_N"/>
</dbReference>
<evidence type="ECO:0000313" key="11">
    <source>
        <dbReference type="EMBL" id="AVQ29990.1"/>
    </source>
</evidence>
<keyword evidence="4 9" id="KW-0808">Transferase</keyword>
<dbReference type="PANTHER" id="PTHR43199:SF1">
    <property type="entry name" value="GLUTATHIONE HYDROLASE PROENZYME"/>
    <property type="match status" value="1"/>
</dbReference>
<accession>A0ABM6U129</accession>
<dbReference type="InterPro" id="IPR000101">
    <property type="entry name" value="GGT_peptidase"/>
</dbReference>
<dbReference type="GeneID" id="77466677"/>
<evidence type="ECO:0000256" key="7">
    <source>
        <dbReference type="ARBA" id="ARBA00023315"/>
    </source>
</evidence>
<evidence type="ECO:0000256" key="10">
    <source>
        <dbReference type="SAM" id="SignalP"/>
    </source>
</evidence>
<dbReference type="Gene3D" id="1.10.246.130">
    <property type="match status" value="1"/>
</dbReference>
<dbReference type="PRINTS" id="PR01210">
    <property type="entry name" value="GGTRANSPTASE"/>
</dbReference>
<evidence type="ECO:0000256" key="9">
    <source>
        <dbReference type="RuleBase" id="RU368036"/>
    </source>
</evidence>
<keyword evidence="6 9" id="KW-0865">Zymogen</keyword>
<comment type="pathway">
    <text evidence="9">Sulfur metabolism; glutathione metabolism.</text>
</comment>
<dbReference type="EC" id="3.4.19.13" evidence="9"/>
<protein>
    <recommendedName>
        <fullName evidence="9">Glutathione hydrolase proenzyme</fullName>
        <ecNumber evidence="9">2.3.2.2</ecNumber>
        <ecNumber evidence="9">3.4.19.13</ecNumber>
    </recommendedName>
    <component>
        <recommendedName>
            <fullName evidence="9">Glutathione hydrolase large chain</fullName>
        </recommendedName>
    </component>
    <component>
        <recommendedName>
            <fullName evidence="9">Glutathione hydrolase small chain</fullName>
        </recommendedName>
    </component>
</protein>
<dbReference type="SUPFAM" id="SSF56235">
    <property type="entry name" value="N-terminal nucleophile aminohydrolases (Ntn hydrolases)"/>
    <property type="match status" value="1"/>
</dbReference>
<keyword evidence="7 9" id="KW-0012">Acyltransferase</keyword>
<dbReference type="InterPro" id="IPR043137">
    <property type="entry name" value="GGT_ssub_C"/>
</dbReference>
<comment type="similarity">
    <text evidence="3 9">Belongs to the gamma-glutamyltransferase family.</text>
</comment>
<dbReference type="EC" id="2.3.2.2" evidence="9"/>
<evidence type="ECO:0000313" key="12">
    <source>
        <dbReference type="Proteomes" id="UP000241238"/>
    </source>
</evidence>
<comment type="catalytic activity">
    <reaction evidence="1 9">
        <text>an S-substituted glutathione + H2O = an S-substituted L-cysteinylglycine + L-glutamate</text>
        <dbReference type="Rhea" id="RHEA:59468"/>
        <dbReference type="ChEBI" id="CHEBI:15377"/>
        <dbReference type="ChEBI" id="CHEBI:29985"/>
        <dbReference type="ChEBI" id="CHEBI:90779"/>
        <dbReference type="ChEBI" id="CHEBI:143103"/>
        <dbReference type="EC" id="3.4.19.13"/>
    </reaction>
</comment>
<comment type="catalytic activity">
    <reaction evidence="8 9">
        <text>an N-terminal (5-L-glutamyl)-[peptide] + an alpha-amino acid = 5-L-glutamyl amino acid + an N-terminal L-alpha-aminoacyl-[peptide]</text>
        <dbReference type="Rhea" id="RHEA:23904"/>
        <dbReference type="Rhea" id="RHEA-COMP:9780"/>
        <dbReference type="Rhea" id="RHEA-COMP:9795"/>
        <dbReference type="ChEBI" id="CHEBI:77644"/>
        <dbReference type="ChEBI" id="CHEBI:78597"/>
        <dbReference type="ChEBI" id="CHEBI:78599"/>
        <dbReference type="ChEBI" id="CHEBI:78608"/>
        <dbReference type="EC" id="2.3.2.2"/>
    </reaction>
</comment>
<comment type="catalytic activity">
    <reaction evidence="2 9">
        <text>glutathione + H2O = L-cysteinylglycine + L-glutamate</text>
        <dbReference type="Rhea" id="RHEA:28807"/>
        <dbReference type="ChEBI" id="CHEBI:15377"/>
        <dbReference type="ChEBI" id="CHEBI:29985"/>
        <dbReference type="ChEBI" id="CHEBI:57925"/>
        <dbReference type="ChEBI" id="CHEBI:61694"/>
        <dbReference type="EC" id="3.4.19.13"/>
    </reaction>
</comment>
<feature type="signal peptide" evidence="10">
    <location>
        <begin position="1"/>
        <end position="24"/>
    </location>
</feature>
<comment type="subunit">
    <text evidence="9">This enzyme consists of two polypeptide chains, which are synthesized in precursor form from a single polypeptide.</text>
</comment>
<reference evidence="12" key="1">
    <citation type="journal article" date="2018" name="MSphere">
        <title>Fusobacterium Genomics Using MinION and Illumina Sequencing Enables Genome Completion and Correction.</title>
        <authorList>
            <person name="Todd S.M."/>
            <person name="Settlage R.E."/>
            <person name="Lahmers K.K."/>
            <person name="Slade D.J."/>
        </authorList>
    </citation>
    <scope>NUCLEOTIDE SEQUENCE [LARGE SCALE GENOMIC DNA]</scope>
    <source>
        <strain evidence="12">ATCC 27725</strain>
    </source>
</reference>
<keyword evidence="9" id="KW-0317">Glutathione biosynthesis</keyword>
<feature type="chain" id="PRO_5045233017" description="Glutathione hydrolase proenzyme" evidence="10">
    <location>
        <begin position="25"/>
        <end position="584"/>
    </location>
</feature>
<dbReference type="InterPro" id="IPR043138">
    <property type="entry name" value="GGT_lsub"/>
</dbReference>
<name>A0ABM6U129_FUSVA</name>
<proteinExistence type="inferred from homology"/>
<dbReference type="InterPro" id="IPR051792">
    <property type="entry name" value="GGT_bact"/>
</dbReference>
<evidence type="ECO:0000256" key="6">
    <source>
        <dbReference type="ARBA" id="ARBA00023145"/>
    </source>
</evidence>
<sequence>MKKRFFFASVIAALALSLVACTTAQTNLDSKSKTLAVQQSKEWVPYDENGNILRTDRDATGVNGVVSTGKYEATKIGVDIIKKGGNAIDAAVAVGFALGVCEPQSSGIGGGGFMVIRFAKTGETKFIDFREIAPKNATPDMWKLDKDGKVVNNEKAVGGKAIGVPGEVKGMMYALEKYGTMSRKDVIQPSVELAENGYEVSAVLSRDIKNKYDMIEMFPETSKIYLNDGFPYEVGETIKNPDLANTLRKIIKDGEKAVYSGEIAEAIVKSAQAAGGPLTMEDMQNYNIRVNDPLVGHYRGYEIITSAPPSSGGAHVVQILNILENYDMKNIKPGSAEYYHLFSEAIKMAFADRAKFCGDTEFVNVPVDGITSKAYAKELVKQLDSKKSKKYIAGNPWAWDGSKDTTHYSIVDKEGNIVAVTKTVNNVFASGVVAEGTGIILNNEMNDFDTGHGKANSVEPGKKPLSSMSPTIVLKNGKPIMSLGAPGATRIITGVAQVISLVLDYGMDIQDAIDFPRIHDDYDKLVCETRIDSAVIAKLKTMGHNVVEEADYFEYPCVQGVTMGEDGKLRGGADPRRDGKALGF</sequence>
<gene>
    <name evidence="11" type="primary">ggt</name>
    <name evidence="11" type="ORF">C4N18_01640</name>
</gene>
<dbReference type="Gene3D" id="3.60.20.40">
    <property type="match status" value="1"/>
</dbReference>
<keyword evidence="5 9" id="KW-0378">Hydrolase</keyword>